<evidence type="ECO:0000256" key="1">
    <source>
        <dbReference type="SAM" id="SignalP"/>
    </source>
</evidence>
<feature type="signal peptide" evidence="1">
    <location>
        <begin position="1"/>
        <end position="23"/>
    </location>
</feature>
<organism evidence="2">
    <name type="scientific">Rhipicephalus zambeziensis</name>
    <dbReference type="NCBI Taxonomy" id="60191"/>
    <lineage>
        <taxon>Eukaryota</taxon>
        <taxon>Metazoa</taxon>
        <taxon>Ecdysozoa</taxon>
        <taxon>Arthropoda</taxon>
        <taxon>Chelicerata</taxon>
        <taxon>Arachnida</taxon>
        <taxon>Acari</taxon>
        <taxon>Parasitiformes</taxon>
        <taxon>Ixodida</taxon>
        <taxon>Ixodoidea</taxon>
        <taxon>Ixodidae</taxon>
        <taxon>Rhipicephalinae</taxon>
        <taxon>Rhipicephalus</taxon>
        <taxon>Rhipicephalus</taxon>
    </lineage>
</organism>
<sequence length="80" mass="8457">MSVPVKVLCGLFAITLMQQMTISLPNGGEGNNQCGQTCNTNGLKCPDGCACVFRNHNTTGRCVENNIPGWNESDSGPPDV</sequence>
<proteinExistence type="predicted"/>
<feature type="chain" id="PRO_5012307694" evidence="1">
    <location>
        <begin position="24"/>
        <end position="80"/>
    </location>
</feature>
<evidence type="ECO:0000313" key="2">
    <source>
        <dbReference type="EMBL" id="MAA11539.1"/>
    </source>
</evidence>
<dbReference type="EMBL" id="GFPF01000393">
    <property type="protein sequence ID" value="MAA11539.1"/>
    <property type="molecule type" value="Transcribed_RNA"/>
</dbReference>
<reference evidence="2" key="1">
    <citation type="journal article" date="2017" name="Parasit. Vectors">
        <title>Sialotranscriptomics of Rhipicephalus zambeziensis reveals intricate expression profiles of secretory proteins and suggests tight temporal transcriptional regulation during blood-feeding.</title>
        <authorList>
            <person name="de Castro M.H."/>
            <person name="de Klerk D."/>
            <person name="Pienaar R."/>
            <person name="Rees D.J.G."/>
            <person name="Mans B.J."/>
        </authorList>
    </citation>
    <scope>NUCLEOTIDE SEQUENCE</scope>
    <source>
        <tissue evidence="2">Salivary glands</tissue>
    </source>
</reference>
<keyword evidence="1" id="KW-0732">Signal</keyword>
<name>A0A224Y7Q1_9ACAR</name>
<accession>A0A224Y7Q1</accession>
<dbReference type="AlphaFoldDB" id="A0A224Y7Q1"/>
<protein>
    <submittedName>
        <fullName evidence="2">Basic tail secreted protein</fullName>
    </submittedName>
</protein>